<gene>
    <name evidence="3" type="ORF">IPP15_09430</name>
</gene>
<name>A0A9D7SUY5_9BACT</name>
<dbReference type="InterPro" id="IPR019587">
    <property type="entry name" value="Polyketide_cyclase/dehydratase"/>
</dbReference>
<dbReference type="InterPro" id="IPR029442">
    <property type="entry name" value="GyrI-like"/>
</dbReference>
<sequence>MKILKYLLYVLLALVVIGIVMGLLGPKNYKVERSVVIAGTPDMVWPHMNSLKKANEWSPFLKADTTSVVEYAGNDGEVGSTSTWKSQKMGKGEQTITAIDPMKSSNVHLKFFMPWGVSESDASLKLEPEGSGTKVTWEMHGDNNFVGKMMGSMMSMDKNVGGFYEKGLADLKTMVESAPKAPKMDMNYKINEAQYPGGKYLAVRKTIAMGGIADFFSKNTPLLMDALKKGKVEMAGPPAGIYYTWDEKKMESDMAVAVPIKGDMKAPSGMQIIMVPANKALMIDYVGGYGKMGDAHMAMDAHIKTNKLEQVPPVMEVYFAGPGTEPDSNKWMTKIMYLVK</sequence>
<dbReference type="InterPro" id="IPR023393">
    <property type="entry name" value="START-like_dom_sf"/>
</dbReference>
<dbReference type="SUPFAM" id="SSF55136">
    <property type="entry name" value="Probable bacterial effector-binding domain"/>
    <property type="match status" value="1"/>
</dbReference>
<feature type="domain" description="AraC effector-binding" evidence="2">
    <location>
        <begin position="188"/>
        <end position="340"/>
    </location>
</feature>
<feature type="transmembrane region" description="Helical" evidence="1">
    <location>
        <begin position="6"/>
        <end position="24"/>
    </location>
</feature>
<dbReference type="Gene3D" id="3.20.80.10">
    <property type="entry name" value="Regulatory factor, effector binding domain"/>
    <property type="match status" value="1"/>
</dbReference>
<organism evidence="3 4">
    <name type="scientific">Candidatus Opimibacter skivensis</name>
    <dbReference type="NCBI Taxonomy" id="2982028"/>
    <lineage>
        <taxon>Bacteria</taxon>
        <taxon>Pseudomonadati</taxon>
        <taxon>Bacteroidota</taxon>
        <taxon>Saprospiria</taxon>
        <taxon>Saprospirales</taxon>
        <taxon>Saprospiraceae</taxon>
        <taxon>Candidatus Opimibacter</taxon>
    </lineage>
</organism>
<keyword evidence="1" id="KW-1133">Transmembrane helix</keyword>
<dbReference type="Pfam" id="PF06445">
    <property type="entry name" value="GyrI-like"/>
    <property type="match status" value="1"/>
</dbReference>
<protein>
    <submittedName>
        <fullName evidence="3">SRPBCC family protein</fullName>
    </submittedName>
</protein>
<evidence type="ECO:0000313" key="3">
    <source>
        <dbReference type="EMBL" id="MBK9982634.1"/>
    </source>
</evidence>
<dbReference type="Proteomes" id="UP000808337">
    <property type="component" value="Unassembled WGS sequence"/>
</dbReference>
<dbReference type="SUPFAM" id="SSF55961">
    <property type="entry name" value="Bet v1-like"/>
    <property type="match status" value="1"/>
</dbReference>
<dbReference type="InterPro" id="IPR011256">
    <property type="entry name" value="Reg_factor_effector_dom_sf"/>
</dbReference>
<comment type="caution">
    <text evidence="3">The sequence shown here is derived from an EMBL/GenBank/DDBJ whole genome shotgun (WGS) entry which is preliminary data.</text>
</comment>
<evidence type="ECO:0000256" key="1">
    <source>
        <dbReference type="SAM" id="Phobius"/>
    </source>
</evidence>
<dbReference type="Pfam" id="PF10604">
    <property type="entry name" value="Polyketide_cyc2"/>
    <property type="match status" value="1"/>
</dbReference>
<dbReference type="AlphaFoldDB" id="A0A9D7SUY5"/>
<accession>A0A9D7SUY5</accession>
<evidence type="ECO:0000259" key="2">
    <source>
        <dbReference type="SMART" id="SM00871"/>
    </source>
</evidence>
<dbReference type="CDD" id="cd07818">
    <property type="entry name" value="SRPBCC_1"/>
    <property type="match status" value="1"/>
</dbReference>
<keyword evidence="1" id="KW-0472">Membrane</keyword>
<evidence type="ECO:0000313" key="4">
    <source>
        <dbReference type="Proteomes" id="UP000808337"/>
    </source>
</evidence>
<dbReference type="Gene3D" id="3.30.530.20">
    <property type="match status" value="1"/>
</dbReference>
<dbReference type="SMART" id="SM00871">
    <property type="entry name" value="AraC_E_bind"/>
    <property type="match status" value="1"/>
</dbReference>
<proteinExistence type="predicted"/>
<dbReference type="InterPro" id="IPR010499">
    <property type="entry name" value="AraC_E-bd"/>
</dbReference>
<reference evidence="3 4" key="1">
    <citation type="submission" date="2020-10" db="EMBL/GenBank/DDBJ databases">
        <title>Connecting structure to function with the recovery of over 1000 high-quality activated sludge metagenome-assembled genomes encoding full-length rRNA genes using long-read sequencing.</title>
        <authorList>
            <person name="Singleton C.M."/>
            <person name="Petriglieri F."/>
            <person name="Kristensen J.M."/>
            <person name="Kirkegaard R.H."/>
            <person name="Michaelsen T.Y."/>
            <person name="Andersen M.H."/>
            <person name="Karst S.M."/>
            <person name="Dueholm M.S."/>
            <person name="Nielsen P.H."/>
            <person name="Albertsen M."/>
        </authorList>
    </citation>
    <scope>NUCLEOTIDE SEQUENCE [LARGE SCALE GENOMIC DNA]</scope>
    <source>
        <strain evidence="3">Ribe_18-Q3-R11-54_MAXAC.273</strain>
    </source>
</reference>
<dbReference type="EMBL" id="JADKGY010000006">
    <property type="protein sequence ID" value="MBK9982634.1"/>
    <property type="molecule type" value="Genomic_DNA"/>
</dbReference>
<keyword evidence="1" id="KW-0812">Transmembrane</keyword>